<feature type="transmembrane region" description="Helical" evidence="1">
    <location>
        <begin position="117"/>
        <end position="136"/>
    </location>
</feature>
<evidence type="ECO:0000313" key="4">
    <source>
        <dbReference type="Proteomes" id="UP000316292"/>
    </source>
</evidence>
<accession>A0A538SC30</accession>
<name>A0A538SC30_UNCEI</name>
<evidence type="ECO:0008006" key="5">
    <source>
        <dbReference type="Google" id="ProtNLM"/>
    </source>
</evidence>
<keyword evidence="1" id="KW-1133">Transmembrane helix</keyword>
<proteinExistence type="predicted"/>
<reference evidence="3 4" key="1">
    <citation type="journal article" date="2019" name="Nat. Microbiol.">
        <title>Mediterranean grassland soil C-N compound turnover is dependent on rainfall and depth, and is mediated by genomically divergent microorganisms.</title>
        <authorList>
            <person name="Diamond S."/>
            <person name="Andeer P.F."/>
            <person name="Li Z."/>
            <person name="Crits-Christoph A."/>
            <person name="Burstein D."/>
            <person name="Anantharaman K."/>
            <person name="Lane K.R."/>
            <person name="Thomas B.C."/>
            <person name="Pan C."/>
            <person name="Northen T.R."/>
            <person name="Banfield J.F."/>
        </authorList>
    </citation>
    <scope>NUCLEOTIDE SEQUENCE [LARGE SCALE GENOMIC DNA]</scope>
    <source>
        <strain evidence="3">WS_1</strain>
    </source>
</reference>
<evidence type="ECO:0000313" key="3">
    <source>
        <dbReference type="EMBL" id="TMQ48922.1"/>
    </source>
</evidence>
<feature type="transmembrane region" description="Helical" evidence="1">
    <location>
        <begin position="143"/>
        <end position="163"/>
    </location>
</feature>
<sequence length="246" mass="25555">MSRVRPCLRLALALAFALASARGSMASLAETDASDPRAQDHVDAAALYDAGTEALARGDLGPAVTFLLAAYRIDPRARDIRTNLGIARARVEAAEGSGDHGMPPAPPPFALSPAESWHLAAALALAGALVAWMAAARPRARRLLLAGSALFAAGMVFSGALLLRAREEAVHPSAVVVAPVLEVGPAPDERPLPPYLLGAGDEVRLGPSRGDLVQVRVGGNTIGWAKGSGLWRVVDAPRYTRNSGAR</sequence>
<keyword evidence="1" id="KW-0812">Transmembrane</keyword>
<keyword evidence="1" id="KW-0472">Membrane</keyword>
<evidence type="ECO:0000256" key="1">
    <source>
        <dbReference type="SAM" id="Phobius"/>
    </source>
</evidence>
<comment type="caution">
    <text evidence="3">The sequence shown here is derived from an EMBL/GenBank/DDBJ whole genome shotgun (WGS) entry which is preliminary data.</text>
</comment>
<organism evidence="3 4">
    <name type="scientific">Eiseniibacteriota bacterium</name>
    <dbReference type="NCBI Taxonomy" id="2212470"/>
    <lineage>
        <taxon>Bacteria</taxon>
        <taxon>Candidatus Eiseniibacteriota</taxon>
    </lineage>
</organism>
<gene>
    <name evidence="3" type="ORF">E6K71_06205</name>
</gene>
<feature type="chain" id="PRO_5021923992" description="Tetratricopeptide repeat protein" evidence="2">
    <location>
        <begin position="27"/>
        <end position="246"/>
    </location>
</feature>
<keyword evidence="2" id="KW-0732">Signal</keyword>
<dbReference type="AlphaFoldDB" id="A0A538SC30"/>
<dbReference type="EMBL" id="VBOR01000063">
    <property type="protein sequence ID" value="TMQ48922.1"/>
    <property type="molecule type" value="Genomic_DNA"/>
</dbReference>
<dbReference type="Proteomes" id="UP000316292">
    <property type="component" value="Unassembled WGS sequence"/>
</dbReference>
<protein>
    <recommendedName>
        <fullName evidence="5">Tetratricopeptide repeat protein</fullName>
    </recommendedName>
</protein>
<feature type="signal peptide" evidence="2">
    <location>
        <begin position="1"/>
        <end position="26"/>
    </location>
</feature>
<evidence type="ECO:0000256" key="2">
    <source>
        <dbReference type="SAM" id="SignalP"/>
    </source>
</evidence>